<protein>
    <submittedName>
        <fullName evidence="10">Calpain-5</fullName>
    </submittedName>
</protein>
<keyword evidence="3" id="KW-0378">Hydrolase</keyword>
<dbReference type="Pfam" id="PF00648">
    <property type="entry name" value="Peptidase_C2"/>
    <property type="match status" value="1"/>
</dbReference>
<evidence type="ECO:0000313" key="10">
    <source>
        <dbReference type="EMBL" id="KAJ3130718.1"/>
    </source>
</evidence>
<feature type="compositionally biased region" description="Low complexity" evidence="7">
    <location>
        <begin position="210"/>
        <end position="221"/>
    </location>
</feature>
<evidence type="ECO:0000256" key="3">
    <source>
        <dbReference type="ARBA" id="ARBA00022801"/>
    </source>
</evidence>
<dbReference type="EMBL" id="JADGJH010000361">
    <property type="protein sequence ID" value="KAJ3130718.1"/>
    <property type="molecule type" value="Genomic_DNA"/>
</dbReference>
<evidence type="ECO:0000256" key="2">
    <source>
        <dbReference type="ARBA" id="ARBA00022670"/>
    </source>
</evidence>
<feature type="domain" description="Calpain catalytic" evidence="9">
    <location>
        <begin position="1"/>
        <end position="78"/>
    </location>
</feature>
<dbReference type="PROSITE" id="PS50004">
    <property type="entry name" value="C2"/>
    <property type="match status" value="1"/>
</dbReference>
<dbReference type="SMART" id="SM00720">
    <property type="entry name" value="calpain_III"/>
    <property type="match status" value="1"/>
</dbReference>
<dbReference type="InterPro" id="IPR038765">
    <property type="entry name" value="Papain-like_cys_pep_sf"/>
</dbReference>
<evidence type="ECO:0000256" key="4">
    <source>
        <dbReference type="ARBA" id="ARBA00022807"/>
    </source>
</evidence>
<organism evidence="10 11">
    <name type="scientific">Physocladia obscura</name>
    <dbReference type="NCBI Taxonomy" id="109957"/>
    <lineage>
        <taxon>Eukaryota</taxon>
        <taxon>Fungi</taxon>
        <taxon>Fungi incertae sedis</taxon>
        <taxon>Chytridiomycota</taxon>
        <taxon>Chytridiomycota incertae sedis</taxon>
        <taxon>Chytridiomycetes</taxon>
        <taxon>Chytridiales</taxon>
        <taxon>Chytriomycetaceae</taxon>
        <taxon>Physocladia</taxon>
    </lineage>
</organism>
<dbReference type="PANTHER" id="PTHR10183:SF379">
    <property type="entry name" value="CALPAIN-5"/>
    <property type="match status" value="1"/>
</dbReference>
<dbReference type="Proteomes" id="UP001211907">
    <property type="component" value="Unassembled WGS sequence"/>
</dbReference>
<feature type="active site" evidence="5">
    <location>
        <position position="13"/>
    </location>
</feature>
<dbReference type="InterPro" id="IPR000008">
    <property type="entry name" value="C2_dom"/>
</dbReference>
<feature type="region of interest" description="Disordered" evidence="7">
    <location>
        <begin position="204"/>
        <end position="224"/>
    </location>
</feature>
<dbReference type="PROSITE" id="PS50203">
    <property type="entry name" value="CALPAIN_CAT"/>
    <property type="match status" value="1"/>
</dbReference>
<reference evidence="10" key="1">
    <citation type="submission" date="2020-05" db="EMBL/GenBank/DDBJ databases">
        <title>Phylogenomic resolution of chytrid fungi.</title>
        <authorList>
            <person name="Stajich J.E."/>
            <person name="Amses K."/>
            <person name="Simmons R."/>
            <person name="Seto K."/>
            <person name="Myers J."/>
            <person name="Bonds A."/>
            <person name="Quandt C.A."/>
            <person name="Barry K."/>
            <person name="Liu P."/>
            <person name="Grigoriev I."/>
            <person name="Longcore J.E."/>
            <person name="James T.Y."/>
        </authorList>
    </citation>
    <scope>NUCLEOTIDE SEQUENCE</scope>
    <source>
        <strain evidence="10">JEL0513</strain>
    </source>
</reference>
<dbReference type="InterPro" id="IPR022682">
    <property type="entry name" value="Calpain_domain_III"/>
</dbReference>
<dbReference type="InterPro" id="IPR001300">
    <property type="entry name" value="Peptidase_C2_calpain_cat"/>
</dbReference>
<feature type="compositionally biased region" description="Pro residues" evidence="7">
    <location>
        <begin position="400"/>
        <end position="414"/>
    </location>
</feature>
<comment type="caution">
    <text evidence="6">Lacks conserved residue(s) required for the propagation of feature annotation.</text>
</comment>
<dbReference type="Pfam" id="PF01067">
    <property type="entry name" value="Calpain_III"/>
    <property type="match status" value="2"/>
</dbReference>
<dbReference type="GO" id="GO:0005737">
    <property type="term" value="C:cytoplasm"/>
    <property type="evidence" value="ECO:0007669"/>
    <property type="project" value="TreeGrafter"/>
</dbReference>
<comment type="similarity">
    <text evidence="1">Belongs to the peptidase C2 family.</text>
</comment>
<dbReference type="GO" id="GO:0004198">
    <property type="term" value="F:calcium-dependent cysteine-type endopeptidase activity"/>
    <property type="evidence" value="ECO:0007669"/>
    <property type="project" value="InterPro"/>
</dbReference>
<comment type="caution">
    <text evidence="10">The sequence shown here is derived from an EMBL/GenBank/DDBJ whole genome shotgun (WGS) entry which is preliminary data.</text>
</comment>
<keyword evidence="4" id="KW-0788">Thiol protease</keyword>
<evidence type="ECO:0000256" key="1">
    <source>
        <dbReference type="ARBA" id="ARBA00007623"/>
    </source>
</evidence>
<accession>A0AAD5T5L0</accession>
<dbReference type="InterPro" id="IPR035892">
    <property type="entry name" value="C2_domain_sf"/>
</dbReference>
<evidence type="ECO:0000313" key="11">
    <source>
        <dbReference type="Proteomes" id="UP001211907"/>
    </source>
</evidence>
<dbReference type="SUPFAM" id="SSF54001">
    <property type="entry name" value="Cysteine proteinases"/>
    <property type="match status" value="1"/>
</dbReference>
<dbReference type="InterPro" id="IPR022683">
    <property type="entry name" value="Calpain_III"/>
</dbReference>
<feature type="non-terminal residue" evidence="10">
    <location>
        <position position="581"/>
    </location>
</feature>
<dbReference type="InterPro" id="IPR022684">
    <property type="entry name" value="Calpain_cysteine_protease"/>
</dbReference>
<dbReference type="InterPro" id="IPR036213">
    <property type="entry name" value="Calpain_III_sf"/>
</dbReference>
<dbReference type="Pfam" id="PF00168">
    <property type="entry name" value="C2"/>
    <property type="match status" value="2"/>
</dbReference>
<dbReference type="SUPFAM" id="SSF49562">
    <property type="entry name" value="C2 domain (Calcium/lipid-binding domain, CaLB)"/>
    <property type="match status" value="1"/>
</dbReference>
<evidence type="ECO:0000259" key="8">
    <source>
        <dbReference type="PROSITE" id="PS50004"/>
    </source>
</evidence>
<keyword evidence="2" id="KW-0645">Protease</keyword>
<dbReference type="CDD" id="cd00030">
    <property type="entry name" value="C2"/>
    <property type="match status" value="1"/>
</dbReference>
<dbReference type="SUPFAM" id="SSF49758">
    <property type="entry name" value="Calpain large subunit, middle domain (domain III)"/>
    <property type="match status" value="2"/>
</dbReference>
<gene>
    <name evidence="10" type="primary">CAPN5</name>
    <name evidence="10" type="ORF">HK100_007636</name>
</gene>
<evidence type="ECO:0000256" key="7">
    <source>
        <dbReference type="SAM" id="MobiDB-lite"/>
    </source>
</evidence>
<name>A0AAD5T5L0_9FUNG</name>
<dbReference type="AlphaFoldDB" id="A0AAD5T5L0"/>
<feature type="domain" description="C2" evidence="8">
    <location>
        <begin position="336"/>
        <end position="543"/>
    </location>
</feature>
<dbReference type="Gene3D" id="2.60.120.380">
    <property type="match status" value="2"/>
</dbReference>
<feature type="region of interest" description="Disordered" evidence="7">
    <location>
        <begin position="393"/>
        <end position="415"/>
    </location>
</feature>
<sequence length="581" mass="65698">MKRRSVELIKLKNPWAVDSEENDGGYHGPWAIWSEEWHLVTKRDLRRQNFNPERNGMFFMSFEDFIKNFTSLIICRQIERFGGDCSWQFYSNWSETLKTAGGSIKNLETFPQNPQFILDVTQQSQIMISMIQNDHIPETMKAYSKWPFFSAEYASRLQSARYQSSSDVFSANRSNSSHTWELLQSSEPSSSSLSLPSSSQTSLATGTYISSNNGNKNPPNSHISNRKPLLSIGFTIIKVEENRKYRVHKMNYEVAAVVPYIDSREIFSRFILDIGRYVLLPTTLNRGEEGEFLLRVFAGSNNLKSCPVNVFPLLKDMPSPSKPLLAIERALNKAKIPGSSDKKIDFGWVHPIGVFRVEIVKCQGLKKCKFFGYADPYCVLKFIDLEKDKKGSGKFITPSAPTPPPLPPPPPPPTSSQIFSLERLQSWLMGASAEVGPVSPVPSKMQSKKYPSSAGIHLKYRRHNHSLIKTDCVRATLNPVFKKSFMWAVRKPRDASLLIEVWCQRSGISSIRGVGIVGDILMGFVVLSCHDFMEKGRSDKIWEVSIDLLKPERVENGRNAENKIAQNEGQESADIGKIVLR</sequence>
<evidence type="ECO:0000256" key="6">
    <source>
        <dbReference type="PROSITE-ProRule" id="PRU00239"/>
    </source>
</evidence>
<dbReference type="Gene3D" id="2.60.40.150">
    <property type="entry name" value="C2 domain"/>
    <property type="match status" value="1"/>
</dbReference>
<proteinExistence type="inferred from homology"/>
<evidence type="ECO:0000256" key="5">
    <source>
        <dbReference type="PIRSR" id="PIRSR622684-1"/>
    </source>
</evidence>
<dbReference type="SMART" id="SM00239">
    <property type="entry name" value="C2"/>
    <property type="match status" value="1"/>
</dbReference>
<keyword evidence="11" id="KW-1185">Reference proteome</keyword>
<dbReference type="Gene3D" id="3.90.70.10">
    <property type="entry name" value="Cysteine proteinases"/>
    <property type="match status" value="1"/>
</dbReference>
<dbReference type="PANTHER" id="PTHR10183">
    <property type="entry name" value="CALPAIN"/>
    <property type="match status" value="1"/>
</dbReference>
<dbReference type="GO" id="GO:0006508">
    <property type="term" value="P:proteolysis"/>
    <property type="evidence" value="ECO:0007669"/>
    <property type="project" value="UniProtKB-KW"/>
</dbReference>
<evidence type="ECO:0000259" key="9">
    <source>
        <dbReference type="PROSITE" id="PS50203"/>
    </source>
</evidence>